<dbReference type="EMBL" id="CAVMBE010000047">
    <property type="protein sequence ID" value="CAK4031368.1"/>
    <property type="molecule type" value="Genomic_DNA"/>
</dbReference>
<dbReference type="PANTHER" id="PTHR44229">
    <property type="entry name" value="15-HYDROXYPROSTAGLANDIN DEHYDROGENASE [NAD(+)]"/>
    <property type="match status" value="1"/>
</dbReference>
<comment type="caution">
    <text evidence="4">The sequence shown here is derived from an EMBL/GenBank/DDBJ whole genome shotgun (WGS) entry which is preliminary data.</text>
</comment>
<sequence>MSIKTAYVTGGASGIGLAVVQMLATRGVRVAIADRNFAGAQSVASTINGAIAVEIDASDWDSQLGAFKRALEEFIRIDYVYAVAGIGERKWIPNDPHAVDFSRPDMSVLDVDLTGPLYTAALAIQQMRRQAPDEKGLRGKIAIAASVCGFYCIPTLPLYTAAKHGVVGFVRSYGKHLPTEAITLNAVCPNIVKTNISTNAFYDQVEPLNLLVPMSSVVEAFERCLDSEILGETLEVETHSGIIHRSAPEPLDNAAVESLGMLHRRAAPLHEPTE</sequence>
<dbReference type="PROSITE" id="PS00061">
    <property type="entry name" value="ADH_SHORT"/>
    <property type="match status" value="1"/>
</dbReference>
<evidence type="ECO:0000256" key="2">
    <source>
        <dbReference type="ARBA" id="ARBA00022857"/>
    </source>
</evidence>
<keyword evidence="3" id="KW-0560">Oxidoreductase</keyword>
<reference evidence="4" key="1">
    <citation type="submission" date="2023-11" db="EMBL/GenBank/DDBJ databases">
        <authorList>
            <person name="Alioto T."/>
            <person name="Alioto T."/>
            <person name="Gomez Garrido J."/>
        </authorList>
    </citation>
    <scope>NUCLEOTIDE SEQUENCE</scope>
</reference>
<protein>
    <submittedName>
        <fullName evidence="4">Monensin polyketide synthase ketoacyl reductase</fullName>
    </submittedName>
</protein>
<comment type="similarity">
    <text evidence="1">Belongs to the short-chain dehydrogenases/reductases (SDR) family.</text>
</comment>
<dbReference type="InterPro" id="IPR002347">
    <property type="entry name" value="SDR_fam"/>
</dbReference>
<dbReference type="InterPro" id="IPR020904">
    <property type="entry name" value="Sc_DH/Rdtase_CS"/>
</dbReference>
<gene>
    <name evidence="4" type="ORF">LECACI_7A006526</name>
</gene>
<organism evidence="4 5">
    <name type="scientific">Lecanosticta acicola</name>
    <dbReference type="NCBI Taxonomy" id="111012"/>
    <lineage>
        <taxon>Eukaryota</taxon>
        <taxon>Fungi</taxon>
        <taxon>Dikarya</taxon>
        <taxon>Ascomycota</taxon>
        <taxon>Pezizomycotina</taxon>
        <taxon>Dothideomycetes</taxon>
        <taxon>Dothideomycetidae</taxon>
        <taxon>Mycosphaerellales</taxon>
        <taxon>Mycosphaerellaceae</taxon>
        <taxon>Lecanosticta</taxon>
    </lineage>
</organism>
<dbReference type="GO" id="GO:0005737">
    <property type="term" value="C:cytoplasm"/>
    <property type="evidence" value="ECO:0007669"/>
    <property type="project" value="TreeGrafter"/>
</dbReference>
<dbReference type="PANTHER" id="PTHR44229:SF4">
    <property type="entry name" value="15-HYDROXYPROSTAGLANDIN DEHYDROGENASE [NAD(+)]"/>
    <property type="match status" value="1"/>
</dbReference>
<evidence type="ECO:0000313" key="4">
    <source>
        <dbReference type="EMBL" id="CAK4031368.1"/>
    </source>
</evidence>
<dbReference type="Gene3D" id="3.40.50.720">
    <property type="entry name" value="NAD(P)-binding Rossmann-like Domain"/>
    <property type="match status" value="1"/>
</dbReference>
<name>A0AAI8Z2S1_9PEZI</name>
<dbReference type="InterPro" id="IPR036291">
    <property type="entry name" value="NAD(P)-bd_dom_sf"/>
</dbReference>
<keyword evidence="5" id="KW-1185">Reference proteome</keyword>
<evidence type="ECO:0000256" key="3">
    <source>
        <dbReference type="ARBA" id="ARBA00023002"/>
    </source>
</evidence>
<proteinExistence type="inferred from homology"/>
<dbReference type="GO" id="GO:0016616">
    <property type="term" value="F:oxidoreductase activity, acting on the CH-OH group of donors, NAD or NADP as acceptor"/>
    <property type="evidence" value="ECO:0007669"/>
    <property type="project" value="TreeGrafter"/>
</dbReference>
<dbReference type="AlphaFoldDB" id="A0AAI8Z2S1"/>
<dbReference type="Proteomes" id="UP001296104">
    <property type="component" value="Unassembled WGS sequence"/>
</dbReference>
<evidence type="ECO:0000313" key="5">
    <source>
        <dbReference type="Proteomes" id="UP001296104"/>
    </source>
</evidence>
<dbReference type="Pfam" id="PF00106">
    <property type="entry name" value="adh_short"/>
    <property type="match status" value="1"/>
</dbReference>
<dbReference type="PRINTS" id="PR00081">
    <property type="entry name" value="GDHRDH"/>
</dbReference>
<dbReference type="SUPFAM" id="SSF51735">
    <property type="entry name" value="NAD(P)-binding Rossmann-fold domains"/>
    <property type="match status" value="1"/>
</dbReference>
<evidence type="ECO:0000256" key="1">
    <source>
        <dbReference type="ARBA" id="ARBA00006484"/>
    </source>
</evidence>
<keyword evidence="2" id="KW-0521">NADP</keyword>
<accession>A0AAI8Z2S1</accession>